<keyword evidence="3" id="KW-0808">Transferase</keyword>
<name>A0A562QMA4_9BACI</name>
<feature type="signal peptide" evidence="10">
    <location>
        <begin position="1"/>
        <end position="19"/>
    </location>
</feature>
<keyword evidence="13" id="KW-1185">Reference proteome</keyword>
<evidence type="ECO:0000256" key="3">
    <source>
        <dbReference type="ARBA" id="ARBA00022679"/>
    </source>
</evidence>
<dbReference type="InterPro" id="IPR005490">
    <property type="entry name" value="LD_TPept_cat_dom"/>
</dbReference>
<feature type="domain" description="L,D-TPase catalytic" evidence="11">
    <location>
        <begin position="29"/>
        <end position="153"/>
    </location>
</feature>
<organism evidence="12 13">
    <name type="scientific">Halalkalibacter nanhaiisediminis</name>
    <dbReference type="NCBI Taxonomy" id="688079"/>
    <lineage>
        <taxon>Bacteria</taxon>
        <taxon>Bacillati</taxon>
        <taxon>Bacillota</taxon>
        <taxon>Bacilli</taxon>
        <taxon>Bacillales</taxon>
        <taxon>Bacillaceae</taxon>
        <taxon>Halalkalibacter</taxon>
    </lineage>
</organism>
<dbReference type="InterPro" id="IPR050979">
    <property type="entry name" value="LD-transpeptidase"/>
</dbReference>
<evidence type="ECO:0000256" key="7">
    <source>
        <dbReference type="ARBA" id="ARBA00023316"/>
    </source>
</evidence>
<dbReference type="FunFam" id="2.40.440.10:FF:000003">
    <property type="entry name" value="L,D-transpeptidase YciB"/>
    <property type="match status" value="1"/>
</dbReference>
<evidence type="ECO:0000256" key="2">
    <source>
        <dbReference type="ARBA" id="ARBA00005992"/>
    </source>
</evidence>
<evidence type="ECO:0000256" key="1">
    <source>
        <dbReference type="ARBA" id="ARBA00004752"/>
    </source>
</evidence>
<evidence type="ECO:0000256" key="5">
    <source>
        <dbReference type="ARBA" id="ARBA00022960"/>
    </source>
</evidence>
<dbReference type="Pfam" id="PF03734">
    <property type="entry name" value="YkuD"/>
    <property type="match status" value="1"/>
</dbReference>
<feature type="active site" description="Nucleophile" evidence="9">
    <location>
        <position position="129"/>
    </location>
</feature>
<evidence type="ECO:0000256" key="4">
    <source>
        <dbReference type="ARBA" id="ARBA00022801"/>
    </source>
</evidence>
<keyword evidence="4" id="KW-0378">Hydrolase</keyword>
<gene>
    <name evidence="12" type="ORF">IQ10_01198</name>
</gene>
<dbReference type="Proteomes" id="UP000315711">
    <property type="component" value="Unassembled WGS sequence"/>
</dbReference>
<keyword evidence="7 9" id="KW-0961">Cell wall biogenesis/degradation</keyword>
<dbReference type="EMBL" id="VLKZ01000003">
    <property type="protein sequence ID" value="TWI57869.1"/>
    <property type="molecule type" value="Genomic_DNA"/>
</dbReference>
<dbReference type="PANTHER" id="PTHR30582:SF4">
    <property type="entry name" value="L,D-TRANSPEPTIDASE YQJB-RELATED"/>
    <property type="match status" value="1"/>
</dbReference>
<keyword evidence="10" id="KW-0732">Signal</keyword>
<dbReference type="Gene3D" id="2.40.440.10">
    <property type="entry name" value="L,D-transpeptidase catalytic domain-like"/>
    <property type="match status" value="1"/>
</dbReference>
<dbReference type="SUPFAM" id="SSF141523">
    <property type="entry name" value="L,D-transpeptidase catalytic domain-like"/>
    <property type="match status" value="1"/>
</dbReference>
<protein>
    <submittedName>
        <fullName evidence="12">L,D-transpeptidase-like protein</fullName>
    </submittedName>
</protein>
<accession>A0A562QMA4</accession>
<proteinExistence type="inferred from homology"/>
<dbReference type="GO" id="GO:0016740">
    <property type="term" value="F:transferase activity"/>
    <property type="evidence" value="ECO:0007669"/>
    <property type="project" value="UniProtKB-KW"/>
</dbReference>
<dbReference type="RefSeq" id="WP_144449561.1">
    <property type="nucleotide sequence ID" value="NZ_VLKZ01000003.1"/>
</dbReference>
<reference evidence="12 13" key="1">
    <citation type="journal article" date="2015" name="Stand. Genomic Sci.">
        <title>Genomic Encyclopedia of Bacterial and Archaeal Type Strains, Phase III: the genomes of soil and plant-associated and newly described type strains.</title>
        <authorList>
            <person name="Whitman W.B."/>
            <person name="Woyke T."/>
            <person name="Klenk H.P."/>
            <person name="Zhou Y."/>
            <person name="Lilburn T.G."/>
            <person name="Beck B.J."/>
            <person name="De Vos P."/>
            <person name="Vandamme P."/>
            <person name="Eisen J.A."/>
            <person name="Garrity G."/>
            <person name="Hugenholtz P."/>
            <person name="Kyrpides N.C."/>
        </authorList>
    </citation>
    <scope>NUCLEOTIDE SEQUENCE [LARGE SCALE GENOMIC DNA]</scope>
    <source>
        <strain evidence="12 13">CGMCC 1.10116</strain>
    </source>
</reference>
<evidence type="ECO:0000313" key="12">
    <source>
        <dbReference type="EMBL" id="TWI57869.1"/>
    </source>
</evidence>
<sequence length="170" mass="18607">MKIALLSFLSLLIASPIWPLGENPTPGDPFIIVNVASHELAVIQDGDIKEVMRVATGKLGDETPLGTFMITVKAINPYYRKKNIPGGDPANPLGTRWIGFDANETEGRTYGIHGTNRPESIGYAVTAGCIRLPNESVERLFNEVPLGTRVHITNQNHSFEMIAREFGAIH</sequence>
<evidence type="ECO:0000256" key="10">
    <source>
        <dbReference type="SAM" id="SignalP"/>
    </source>
</evidence>
<feature type="chain" id="PRO_5039677988" evidence="10">
    <location>
        <begin position="20"/>
        <end position="170"/>
    </location>
</feature>
<keyword evidence="6 9" id="KW-0573">Peptidoglycan synthesis</keyword>
<dbReference type="GO" id="GO:0008360">
    <property type="term" value="P:regulation of cell shape"/>
    <property type="evidence" value="ECO:0007669"/>
    <property type="project" value="UniProtKB-UniRule"/>
</dbReference>
<dbReference type="UniPathway" id="UPA00219"/>
<evidence type="ECO:0000259" key="11">
    <source>
        <dbReference type="PROSITE" id="PS52029"/>
    </source>
</evidence>
<dbReference type="GO" id="GO:0071555">
    <property type="term" value="P:cell wall organization"/>
    <property type="evidence" value="ECO:0007669"/>
    <property type="project" value="UniProtKB-UniRule"/>
</dbReference>
<comment type="pathway">
    <text evidence="1 9">Cell wall biogenesis; peptidoglycan biosynthesis.</text>
</comment>
<evidence type="ECO:0000256" key="6">
    <source>
        <dbReference type="ARBA" id="ARBA00022984"/>
    </source>
</evidence>
<evidence type="ECO:0000256" key="9">
    <source>
        <dbReference type="PROSITE-ProRule" id="PRU01373"/>
    </source>
</evidence>
<dbReference type="PROSITE" id="PS52029">
    <property type="entry name" value="LD_TPASE"/>
    <property type="match status" value="1"/>
</dbReference>
<comment type="similarity">
    <text evidence="2">Belongs to the YkuD family.</text>
</comment>
<dbReference type="GO" id="GO:0005576">
    <property type="term" value="C:extracellular region"/>
    <property type="evidence" value="ECO:0007669"/>
    <property type="project" value="TreeGrafter"/>
</dbReference>
<evidence type="ECO:0000256" key="8">
    <source>
        <dbReference type="ARBA" id="ARBA00060592"/>
    </source>
</evidence>
<dbReference type="CDD" id="cd16913">
    <property type="entry name" value="YkuD_like"/>
    <property type="match status" value="1"/>
</dbReference>
<dbReference type="GO" id="GO:0018104">
    <property type="term" value="P:peptidoglycan-protein cross-linking"/>
    <property type="evidence" value="ECO:0007669"/>
    <property type="project" value="TreeGrafter"/>
</dbReference>
<comment type="caution">
    <text evidence="12">The sequence shown here is derived from an EMBL/GenBank/DDBJ whole genome shotgun (WGS) entry which is preliminary data.</text>
</comment>
<dbReference type="GO" id="GO:0071972">
    <property type="term" value="F:peptidoglycan L,D-transpeptidase activity"/>
    <property type="evidence" value="ECO:0007669"/>
    <property type="project" value="TreeGrafter"/>
</dbReference>
<dbReference type="InterPro" id="IPR038063">
    <property type="entry name" value="Transpep_catalytic_dom"/>
</dbReference>
<dbReference type="AlphaFoldDB" id="A0A562QMA4"/>
<dbReference type="OrthoDB" id="9787225at2"/>
<comment type="pathway">
    <text evidence="8">Glycan biosynthesis.</text>
</comment>
<feature type="active site" description="Proton donor/acceptor" evidence="9">
    <location>
        <position position="113"/>
    </location>
</feature>
<evidence type="ECO:0000313" key="13">
    <source>
        <dbReference type="Proteomes" id="UP000315711"/>
    </source>
</evidence>
<dbReference type="PANTHER" id="PTHR30582">
    <property type="entry name" value="L,D-TRANSPEPTIDASE"/>
    <property type="match status" value="1"/>
</dbReference>
<keyword evidence="5 9" id="KW-0133">Cell shape</keyword>